<protein>
    <submittedName>
        <fullName evidence="1">Uncharacterized protein</fullName>
    </submittedName>
</protein>
<dbReference type="AlphaFoldDB" id="A0A075GQI8"/>
<accession>A0A075GQI8</accession>
<evidence type="ECO:0000313" key="1">
    <source>
        <dbReference type="EMBL" id="AIF05335.1"/>
    </source>
</evidence>
<sequence>MAITSIQVESAVREALAALKSSPRETYSEVLLKLMALVPQGDDEGAYSDAFRVGLLSARLDVQAGRTLPHDELKQRLGL</sequence>
<dbReference type="EMBL" id="KF900736">
    <property type="protein sequence ID" value="AIF05335.1"/>
    <property type="molecule type" value="Genomic_DNA"/>
</dbReference>
<proteinExistence type="predicted"/>
<reference evidence="1" key="1">
    <citation type="journal article" date="2014" name="Genome Biol. Evol.">
        <title>Pangenome evidence for extensive interdomain horizontal transfer affecting lineage core and shell genes in uncultured planktonic thaumarchaeota and euryarchaeota.</title>
        <authorList>
            <person name="Deschamps P."/>
            <person name="Zivanovic Y."/>
            <person name="Moreira D."/>
            <person name="Rodriguez-Valera F."/>
            <person name="Lopez-Garcia P."/>
        </authorList>
    </citation>
    <scope>NUCLEOTIDE SEQUENCE</scope>
</reference>
<name>A0A075GQI8_9EURY</name>
<organism evidence="1">
    <name type="scientific">uncultured marine group II/III euryarchaeote KM3_181_H05</name>
    <dbReference type="NCBI Taxonomy" id="1457945"/>
    <lineage>
        <taxon>Archaea</taxon>
        <taxon>Methanobacteriati</taxon>
        <taxon>Methanobacteriota</taxon>
        <taxon>environmental samples</taxon>
    </lineage>
</organism>